<reference evidence="1" key="1">
    <citation type="journal article" date="2020" name="J Insects Food Feed">
        <title>The yellow mealworm (Tenebrio molitor) genome: a resource for the emerging insects as food and feed industry.</title>
        <authorList>
            <person name="Eriksson T."/>
            <person name="Andere A."/>
            <person name="Kelstrup H."/>
            <person name="Emery V."/>
            <person name="Picard C."/>
        </authorList>
    </citation>
    <scope>NUCLEOTIDE SEQUENCE</scope>
    <source>
        <strain evidence="1">Stoneville</strain>
        <tissue evidence="1">Whole head</tissue>
    </source>
</reference>
<evidence type="ECO:0000313" key="1">
    <source>
        <dbReference type="EMBL" id="KAH0818377.1"/>
    </source>
</evidence>
<evidence type="ECO:0000313" key="2">
    <source>
        <dbReference type="Proteomes" id="UP000719412"/>
    </source>
</evidence>
<name>A0A8J6LFT3_TENMO</name>
<protein>
    <submittedName>
        <fullName evidence="1">Uncharacterized protein</fullName>
    </submittedName>
</protein>
<proteinExistence type="predicted"/>
<gene>
    <name evidence="1" type="ORF">GEV33_004414</name>
</gene>
<organism evidence="1 2">
    <name type="scientific">Tenebrio molitor</name>
    <name type="common">Yellow mealworm beetle</name>
    <dbReference type="NCBI Taxonomy" id="7067"/>
    <lineage>
        <taxon>Eukaryota</taxon>
        <taxon>Metazoa</taxon>
        <taxon>Ecdysozoa</taxon>
        <taxon>Arthropoda</taxon>
        <taxon>Hexapoda</taxon>
        <taxon>Insecta</taxon>
        <taxon>Pterygota</taxon>
        <taxon>Neoptera</taxon>
        <taxon>Endopterygota</taxon>
        <taxon>Coleoptera</taxon>
        <taxon>Polyphaga</taxon>
        <taxon>Cucujiformia</taxon>
        <taxon>Tenebrionidae</taxon>
        <taxon>Tenebrio</taxon>
    </lineage>
</organism>
<keyword evidence="2" id="KW-1185">Reference proteome</keyword>
<dbReference type="Proteomes" id="UP000719412">
    <property type="component" value="Unassembled WGS sequence"/>
</dbReference>
<dbReference type="AlphaFoldDB" id="A0A8J6LFT3"/>
<comment type="caution">
    <text evidence="1">The sequence shown here is derived from an EMBL/GenBank/DDBJ whole genome shotgun (WGS) entry which is preliminary data.</text>
</comment>
<dbReference type="EMBL" id="JABDTM020017802">
    <property type="protein sequence ID" value="KAH0818377.1"/>
    <property type="molecule type" value="Genomic_DNA"/>
</dbReference>
<accession>A0A8J6LFT3</accession>
<reference evidence="1" key="2">
    <citation type="submission" date="2021-08" db="EMBL/GenBank/DDBJ databases">
        <authorList>
            <person name="Eriksson T."/>
        </authorList>
    </citation>
    <scope>NUCLEOTIDE SEQUENCE</scope>
    <source>
        <strain evidence="1">Stoneville</strain>
        <tissue evidence="1">Whole head</tissue>
    </source>
</reference>
<sequence>MMTTATTNAGFDYIEIGKAKQHRTGSTFGWVAGGGPHFAEADLDL</sequence>